<evidence type="ECO:0000256" key="3">
    <source>
        <dbReference type="ARBA" id="ARBA00022827"/>
    </source>
</evidence>
<feature type="signal peptide" evidence="5">
    <location>
        <begin position="1"/>
        <end position="33"/>
    </location>
</feature>
<dbReference type="Proteomes" id="UP001324427">
    <property type="component" value="Unassembled WGS sequence"/>
</dbReference>
<dbReference type="SUPFAM" id="SSF56176">
    <property type="entry name" value="FAD-binding/transporter-associated domain-like"/>
    <property type="match status" value="1"/>
</dbReference>
<dbReference type="GO" id="GO:0016491">
    <property type="term" value="F:oxidoreductase activity"/>
    <property type="evidence" value="ECO:0007669"/>
    <property type="project" value="UniProtKB-KW"/>
</dbReference>
<keyword evidence="8" id="KW-1185">Reference proteome</keyword>
<comment type="similarity">
    <text evidence="1">Belongs to the oxygen-dependent FAD-linked oxidoreductase family.</text>
</comment>
<dbReference type="Gene3D" id="3.40.462.20">
    <property type="match status" value="1"/>
</dbReference>
<dbReference type="PANTHER" id="PTHR42973">
    <property type="entry name" value="BINDING OXIDOREDUCTASE, PUTATIVE (AFU_ORTHOLOGUE AFUA_1G17690)-RELATED"/>
    <property type="match status" value="1"/>
</dbReference>
<dbReference type="PROSITE" id="PS51387">
    <property type="entry name" value="FAD_PCMH"/>
    <property type="match status" value="1"/>
</dbReference>
<dbReference type="InterPro" id="IPR036318">
    <property type="entry name" value="FAD-bd_PCMH-like_sf"/>
</dbReference>
<comment type="caution">
    <text evidence="7">The sequence shown here is derived from an EMBL/GenBank/DDBJ whole genome shotgun (WGS) entry which is preliminary data.</text>
</comment>
<dbReference type="InterPro" id="IPR016167">
    <property type="entry name" value="FAD-bd_PCMH_sub1"/>
</dbReference>
<name>A0AAV9JL25_9PEZI</name>
<evidence type="ECO:0000256" key="2">
    <source>
        <dbReference type="ARBA" id="ARBA00022630"/>
    </source>
</evidence>
<keyword evidence="2" id="KW-0285">Flavoprotein</keyword>
<evidence type="ECO:0000256" key="5">
    <source>
        <dbReference type="SAM" id="SignalP"/>
    </source>
</evidence>
<keyword evidence="3" id="KW-0274">FAD</keyword>
<dbReference type="Pfam" id="PF01565">
    <property type="entry name" value="FAD_binding_4"/>
    <property type="match status" value="1"/>
</dbReference>
<gene>
    <name evidence="7" type="ORF">LTR36_002539</name>
</gene>
<feature type="chain" id="PRO_5043373147" description="FAD-binding PCMH-type domain-containing protein" evidence="5">
    <location>
        <begin position="34"/>
        <end position="509"/>
    </location>
</feature>
<protein>
    <recommendedName>
        <fullName evidence="6">FAD-binding PCMH-type domain-containing protein</fullName>
    </recommendedName>
</protein>
<keyword evidence="5" id="KW-0732">Signal</keyword>
<keyword evidence="4" id="KW-0560">Oxidoreductase</keyword>
<dbReference type="PANTHER" id="PTHR42973:SF13">
    <property type="entry name" value="FAD-BINDING PCMH-TYPE DOMAIN-CONTAINING PROTEIN"/>
    <property type="match status" value="1"/>
</dbReference>
<accession>A0AAV9JL25</accession>
<dbReference type="Gene3D" id="3.30.465.10">
    <property type="match status" value="1"/>
</dbReference>
<dbReference type="Gene3D" id="3.30.43.10">
    <property type="entry name" value="Uridine Diphospho-n-acetylenolpyruvylglucosamine Reductase, domain 2"/>
    <property type="match status" value="1"/>
</dbReference>
<organism evidence="7 8">
    <name type="scientific">Oleoguttula mirabilis</name>
    <dbReference type="NCBI Taxonomy" id="1507867"/>
    <lineage>
        <taxon>Eukaryota</taxon>
        <taxon>Fungi</taxon>
        <taxon>Dikarya</taxon>
        <taxon>Ascomycota</taxon>
        <taxon>Pezizomycotina</taxon>
        <taxon>Dothideomycetes</taxon>
        <taxon>Dothideomycetidae</taxon>
        <taxon>Mycosphaerellales</taxon>
        <taxon>Teratosphaeriaceae</taxon>
        <taxon>Oleoguttula</taxon>
    </lineage>
</organism>
<sequence>MATKSAYTYQSSVLTSRLWLVLVLSTLSLLASTEDYQQLMKSEDVVERACIKLQQFFPGQVFFPDDTLYKHAQSRYWSTQQGELQPPCRLLPKNAQDVHTAVLSLGAQNISFAFASGGHSSVTSASNIADGVAIDLSSLSDIELVDDNNAAWLGVGAHWADVYAALEPSGLVVSGGRVADVGVGGYVLGGGFSWFANQYGWTCDSAIEFEVITPDAQHLHVNVDDHKDLFWALKGSLGAFGVVIRIKVPTIRNRAVYGGAISYSQEHMPVLFDALVGLSKRAKDDLHTQGYVSFGWSEKVRAMGTSAYLVNTRSGEPSAAFHTFQQIPHIGSSLREMSLRESAEEIGKSNLYGFRRSKFTLTTNCDAHTMQLMHRLCRQANDATQFGEEDMMGVTFQPLTVPHLQAQSNIFNAPAEGSPLLLVSVEVWWSDASQDHYFEQRTQDLHSVLTAALRRANALRAFVYPNYAARWQNPFEGIGVERTQKLVAIKQRYDAKDIWRRLVPGIWHV</sequence>
<evidence type="ECO:0000259" key="6">
    <source>
        <dbReference type="PROSITE" id="PS51387"/>
    </source>
</evidence>
<dbReference type="GO" id="GO:0071949">
    <property type="term" value="F:FAD binding"/>
    <property type="evidence" value="ECO:0007669"/>
    <property type="project" value="InterPro"/>
</dbReference>
<dbReference type="AlphaFoldDB" id="A0AAV9JL25"/>
<dbReference type="InterPro" id="IPR016169">
    <property type="entry name" value="FAD-bd_PCMH_sub2"/>
</dbReference>
<dbReference type="EMBL" id="JAVFHQ010000017">
    <property type="protein sequence ID" value="KAK4545975.1"/>
    <property type="molecule type" value="Genomic_DNA"/>
</dbReference>
<feature type="domain" description="FAD-binding PCMH-type" evidence="6">
    <location>
        <begin position="82"/>
        <end position="253"/>
    </location>
</feature>
<reference evidence="7 8" key="1">
    <citation type="submission" date="2021-11" db="EMBL/GenBank/DDBJ databases">
        <title>Black yeast isolated from Biological Soil Crust.</title>
        <authorList>
            <person name="Kurbessoian T."/>
        </authorList>
    </citation>
    <scope>NUCLEOTIDE SEQUENCE [LARGE SCALE GENOMIC DNA]</scope>
    <source>
        <strain evidence="7 8">CCFEE 5522</strain>
    </source>
</reference>
<dbReference type="InterPro" id="IPR016166">
    <property type="entry name" value="FAD-bd_PCMH"/>
</dbReference>
<evidence type="ECO:0000256" key="1">
    <source>
        <dbReference type="ARBA" id="ARBA00005466"/>
    </source>
</evidence>
<dbReference type="InterPro" id="IPR006094">
    <property type="entry name" value="Oxid_FAD_bind_N"/>
</dbReference>
<dbReference type="InterPro" id="IPR050416">
    <property type="entry name" value="FAD-linked_Oxidoreductase"/>
</dbReference>
<evidence type="ECO:0000256" key="4">
    <source>
        <dbReference type="ARBA" id="ARBA00023002"/>
    </source>
</evidence>
<proteinExistence type="inferred from homology"/>
<evidence type="ECO:0000313" key="7">
    <source>
        <dbReference type="EMBL" id="KAK4545975.1"/>
    </source>
</evidence>
<evidence type="ECO:0000313" key="8">
    <source>
        <dbReference type="Proteomes" id="UP001324427"/>
    </source>
</evidence>